<name>A0AAW2KAB6_SESRA</name>
<accession>A0AAW2KAB6</accession>
<proteinExistence type="predicted"/>
<organism evidence="1">
    <name type="scientific">Sesamum radiatum</name>
    <name type="common">Black benniseed</name>
    <dbReference type="NCBI Taxonomy" id="300843"/>
    <lineage>
        <taxon>Eukaryota</taxon>
        <taxon>Viridiplantae</taxon>
        <taxon>Streptophyta</taxon>
        <taxon>Embryophyta</taxon>
        <taxon>Tracheophyta</taxon>
        <taxon>Spermatophyta</taxon>
        <taxon>Magnoliopsida</taxon>
        <taxon>eudicotyledons</taxon>
        <taxon>Gunneridae</taxon>
        <taxon>Pentapetalae</taxon>
        <taxon>asterids</taxon>
        <taxon>lamiids</taxon>
        <taxon>Lamiales</taxon>
        <taxon>Pedaliaceae</taxon>
        <taxon>Sesamum</taxon>
    </lineage>
</organism>
<protein>
    <submittedName>
        <fullName evidence="1">Uncharacterized protein</fullName>
    </submittedName>
</protein>
<dbReference type="AlphaFoldDB" id="A0AAW2KAB6"/>
<reference evidence="1" key="1">
    <citation type="submission" date="2020-06" db="EMBL/GenBank/DDBJ databases">
        <authorList>
            <person name="Li T."/>
            <person name="Hu X."/>
            <person name="Zhang T."/>
            <person name="Song X."/>
            <person name="Zhang H."/>
            <person name="Dai N."/>
            <person name="Sheng W."/>
            <person name="Hou X."/>
            <person name="Wei L."/>
        </authorList>
    </citation>
    <scope>NUCLEOTIDE SEQUENCE</scope>
    <source>
        <strain evidence="1">G02</strain>
        <tissue evidence="1">Leaf</tissue>
    </source>
</reference>
<sequence>MADQTGIGGWLDALEARLSRLEELVGRPEQPPILGLCQQMAAMQSAYTNLKITVKEELLQTVEEKLGSVSDKVSCLTDTVDFRLENLKTDLKLVKKAVACSGAEGAAVASKVRVLDHKPFGGERSAKELENFLWDMEAYFRRQRCPSQACI</sequence>
<gene>
    <name evidence="1" type="ORF">Sradi_6247800</name>
</gene>
<dbReference type="EMBL" id="JACGWJ010000029">
    <property type="protein sequence ID" value="KAL0303797.1"/>
    <property type="molecule type" value="Genomic_DNA"/>
</dbReference>
<reference evidence="1" key="2">
    <citation type="journal article" date="2024" name="Plant">
        <title>Genomic evolution and insights into agronomic trait innovations of Sesamum species.</title>
        <authorList>
            <person name="Miao H."/>
            <person name="Wang L."/>
            <person name="Qu L."/>
            <person name="Liu H."/>
            <person name="Sun Y."/>
            <person name="Le M."/>
            <person name="Wang Q."/>
            <person name="Wei S."/>
            <person name="Zheng Y."/>
            <person name="Lin W."/>
            <person name="Duan Y."/>
            <person name="Cao H."/>
            <person name="Xiong S."/>
            <person name="Wang X."/>
            <person name="Wei L."/>
            <person name="Li C."/>
            <person name="Ma Q."/>
            <person name="Ju M."/>
            <person name="Zhao R."/>
            <person name="Li G."/>
            <person name="Mu C."/>
            <person name="Tian Q."/>
            <person name="Mei H."/>
            <person name="Zhang T."/>
            <person name="Gao T."/>
            <person name="Zhang H."/>
        </authorList>
    </citation>
    <scope>NUCLEOTIDE SEQUENCE</scope>
    <source>
        <strain evidence="1">G02</strain>
    </source>
</reference>
<evidence type="ECO:0000313" key="1">
    <source>
        <dbReference type="EMBL" id="KAL0303797.1"/>
    </source>
</evidence>
<comment type="caution">
    <text evidence="1">The sequence shown here is derived from an EMBL/GenBank/DDBJ whole genome shotgun (WGS) entry which is preliminary data.</text>
</comment>